<evidence type="ECO:0000256" key="4">
    <source>
        <dbReference type="ARBA" id="ARBA00022989"/>
    </source>
</evidence>
<evidence type="ECO:0000256" key="3">
    <source>
        <dbReference type="ARBA" id="ARBA00022692"/>
    </source>
</evidence>
<feature type="transmembrane region" description="Helical" evidence="6">
    <location>
        <begin position="74"/>
        <end position="92"/>
    </location>
</feature>
<dbReference type="PANTHER" id="PTHR47371:SF3">
    <property type="entry name" value="PHOSPHOGLYCEROL TRANSFERASE I"/>
    <property type="match status" value="1"/>
</dbReference>
<comment type="caution">
    <text evidence="8">The sequence shown here is derived from an EMBL/GenBank/DDBJ whole genome shotgun (WGS) entry which is preliminary data.</text>
</comment>
<keyword evidence="2" id="KW-1003">Cell membrane</keyword>
<organism evidence="8 9">
    <name type="scientific">Aeromonas piscicola</name>
    <dbReference type="NCBI Taxonomy" id="600645"/>
    <lineage>
        <taxon>Bacteria</taxon>
        <taxon>Pseudomonadati</taxon>
        <taxon>Pseudomonadota</taxon>
        <taxon>Gammaproteobacteria</taxon>
        <taxon>Aeromonadales</taxon>
        <taxon>Aeromonadaceae</taxon>
        <taxon>Aeromonas</taxon>
    </lineage>
</organism>
<name>A0ABT7QIK5_9GAMM</name>
<evidence type="ECO:0000256" key="2">
    <source>
        <dbReference type="ARBA" id="ARBA00022475"/>
    </source>
</evidence>
<evidence type="ECO:0000256" key="6">
    <source>
        <dbReference type="SAM" id="Phobius"/>
    </source>
</evidence>
<evidence type="ECO:0000259" key="7">
    <source>
        <dbReference type="Pfam" id="PF00884"/>
    </source>
</evidence>
<dbReference type="Pfam" id="PF00884">
    <property type="entry name" value="Sulfatase"/>
    <property type="match status" value="1"/>
</dbReference>
<dbReference type="EMBL" id="JAOPLU010000016">
    <property type="protein sequence ID" value="MDM5133792.1"/>
    <property type="molecule type" value="Genomic_DNA"/>
</dbReference>
<dbReference type="InterPro" id="IPR000917">
    <property type="entry name" value="Sulfatase_N"/>
</dbReference>
<dbReference type="Proteomes" id="UP001168109">
    <property type="component" value="Unassembled WGS sequence"/>
</dbReference>
<dbReference type="InterPro" id="IPR017850">
    <property type="entry name" value="Alkaline_phosphatase_core_sf"/>
</dbReference>
<feature type="domain" description="Sulfatase N-terminal" evidence="7">
    <location>
        <begin position="158"/>
        <end position="442"/>
    </location>
</feature>
<keyword evidence="3 6" id="KW-0812">Transmembrane</keyword>
<dbReference type="InterPro" id="IPR050448">
    <property type="entry name" value="OpgB/LTA_synthase_biosynth"/>
</dbReference>
<gene>
    <name evidence="8" type="ORF">OB962_22775</name>
</gene>
<dbReference type="CDD" id="cd16015">
    <property type="entry name" value="LTA_synthase"/>
    <property type="match status" value="1"/>
</dbReference>
<proteinExistence type="predicted"/>
<dbReference type="RefSeq" id="WP_083195357.1">
    <property type="nucleotide sequence ID" value="NZ_JAOPLU010000016.1"/>
</dbReference>
<reference evidence="8" key="1">
    <citation type="submission" date="2024-05" db="EMBL/GenBank/DDBJ databases">
        <title>WGS of Aeromonas isolates.</title>
        <authorList>
            <person name="Lee H."/>
        </authorList>
    </citation>
    <scope>NUCLEOTIDE SEQUENCE</scope>
    <source>
        <strain evidence="8">LP308</strain>
    </source>
</reference>
<comment type="subcellular location">
    <subcellularLocation>
        <location evidence="1">Cell membrane</location>
        <topology evidence="1">Multi-pass membrane protein</topology>
    </subcellularLocation>
</comment>
<keyword evidence="4 6" id="KW-1133">Transmembrane helix</keyword>
<dbReference type="SUPFAM" id="SSF53649">
    <property type="entry name" value="Alkaline phosphatase-like"/>
    <property type="match status" value="1"/>
</dbReference>
<dbReference type="Gene3D" id="3.40.720.10">
    <property type="entry name" value="Alkaline Phosphatase, subunit A"/>
    <property type="match status" value="1"/>
</dbReference>
<evidence type="ECO:0000313" key="8">
    <source>
        <dbReference type="EMBL" id="MDM5133792.1"/>
    </source>
</evidence>
<evidence type="ECO:0000256" key="5">
    <source>
        <dbReference type="ARBA" id="ARBA00023136"/>
    </source>
</evidence>
<keyword evidence="9" id="KW-1185">Reference proteome</keyword>
<accession>A0ABT7QIK5</accession>
<sequence>MSIIVFSILVFFVLCISATKCRGLLIVIAMLYISLSGLYVVSDMFTGAGFNTSVMYHLYTGVQGAGFSEYVKEITYGAGFVFCAIMLPFSQIFRKENRQRLVRISPLISLPLALLLFVISPWLNNYYDQVRLYVSGVFDKQDVSDEYVVNKSEIKNKKNIVLIYAESFERTYFNESKFPGLISNLVPIINEGIDFTNVDNDGGGWTIAGLVNSQCGLPLSLPGGQGNNMGSISQFMPEAYCLGDILKDNGYKLKFIGGAKSDFAGKGTFIKQHGYTSIDRDFFEKIIPPSNMDYSDWGVHDDHLLDYAYESFIELSKNKKPFVLSLLTLDTHHPWGHIPSRCINDKQYGDGKVNILNAVQCSDKLLAEFIGRIQSSDAYKNTIIILQSDHLAMSNDALSILNEDPKSRKNTFVVLGADLEKKKVDRPGLLIDVGATILSFLGNNDGLGFGRNLLENYHSGMAYAKFNQGDKTLAAYSNFSKKTWSFSTFSHGAEIKDNKVFLAGDKGYSLPALFVLKDEDGLDIESVYFDELTKHYLSLDNSTPYIIINSCNELGIERDGECFVFGKKNKTVSIHDFKKVSSIKGDFFDKQKMKSVTSTAPFKGLYSFNSSNGVSVDSIYIEGDYKSIDAGINLIRSNFDGGYEITNYSDCNDIKKISLDRALYKDVFISFQYDTCMGALESVFPLSDKIKKSQFKSGEYVLLKVDSNMFKNDILDIIQAPIKAGDVMAFNNNAEVVDLKRPIFSNEEGI</sequence>
<evidence type="ECO:0000313" key="9">
    <source>
        <dbReference type="Proteomes" id="UP001168109"/>
    </source>
</evidence>
<feature type="transmembrane region" description="Helical" evidence="6">
    <location>
        <begin position="104"/>
        <end position="123"/>
    </location>
</feature>
<keyword evidence="5 6" id="KW-0472">Membrane</keyword>
<evidence type="ECO:0000256" key="1">
    <source>
        <dbReference type="ARBA" id="ARBA00004651"/>
    </source>
</evidence>
<dbReference type="PANTHER" id="PTHR47371">
    <property type="entry name" value="LIPOTEICHOIC ACID SYNTHASE"/>
    <property type="match status" value="1"/>
</dbReference>
<protein>
    <submittedName>
        <fullName evidence="8">Sulfatase-like hydrolase/transferase</fullName>
    </submittedName>
</protein>